<dbReference type="EMBL" id="CP001778">
    <property type="protein sequence ID" value="ADD41196.1"/>
    <property type="molecule type" value="Genomic_DNA"/>
</dbReference>
<keyword evidence="2" id="KW-1185">Reference proteome</keyword>
<dbReference type="HOGENOM" id="CLU_2083416_0_0_11"/>
<accession>D3PVE3</accession>
<dbReference type="STRING" id="446470.Snas_1492"/>
<proteinExistence type="predicted"/>
<name>D3PVE3_STANL</name>
<reference evidence="1 2" key="1">
    <citation type="journal article" date="2009" name="Stand. Genomic Sci.">
        <title>Complete genome sequence of Stackebrandtia nassauensis type strain (LLR-40K-21).</title>
        <authorList>
            <person name="Munk C."/>
            <person name="Lapidus A."/>
            <person name="Copeland A."/>
            <person name="Jando M."/>
            <person name="Mayilraj S."/>
            <person name="Glavina Del Rio T."/>
            <person name="Nolan M."/>
            <person name="Chen F."/>
            <person name="Lucas S."/>
            <person name="Tice H."/>
            <person name="Cheng J.F."/>
            <person name="Han C."/>
            <person name="Detter J.C."/>
            <person name="Bruce D."/>
            <person name="Goodwin L."/>
            <person name="Chain P."/>
            <person name="Pitluck S."/>
            <person name="Goker M."/>
            <person name="Ovchinikova G."/>
            <person name="Pati A."/>
            <person name="Ivanova N."/>
            <person name="Mavromatis K."/>
            <person name="Chen A."/>
            <person name="Palaniappan K."/>
            <person name="Land M."/>
            <person name="Hauser L."/>
            <person name="Chang Y.J."/>
            <person name="Jeffries C.D."/>
            <person name="Bristow J."/>
            <person name="Eisen J.A."/>
            <person name="Markowitz V."/>
            <person name="Hugenholtz P."/>
            <person name="Kyrpides N.C."/>
            <person name="Klenk H.P."/>
        </authorList>
    </citation>
    <scope>NUCLEOTIDE SEQUENCE [LARGE SCALE GENOMIC DNA]</scope>
    <source>
        <strain evidence="2">DSM 44728 / CIP 108903 / NRRL B-16338 / NBRC 102104 / LLR-40K-21</strain>
    </source>
</reference>
<dbReference type="KEGG" id="sna:Snas_1492"/>
<sequence length="117" mass="12514">MTAVDPRDPNRKLAINLTPVERTAGLLGEQAEAIAERTRLLVVDESLGNSFGSRDVDAAGSYRNTAEVFGDVAKLLRDELNRGKRILTTVTGDYRATDADNAAAIARVTDTAEGGPR</sequence>
<dbReference type="RefSeq" id="WP_013016767.1">
    <property type="nucleotide sequence ID" value="NC_013947.1"/>
</dbReference>
<evidence type="ECO:0000313" key="1">
    <source>
        <dbReference type="EMBL" id="ADD41196.1"/>
    </source>
</evidence>
<dbReference type="AlphaFoldDB" id="D3PVE3"/>
<evidence type="ECO:0000313" key="2">
    <source>
        <dbReference type="Proteomes" id="UP000000844"/>
    </source>
</evidence>
<protein>
    <submittedName>
        <fullName evidence="1">Uncharacterized protein</fullName>
    </submittedName>
</protein>
<organism evidence="1 2">
    <name type="scientific">Stackebrandtia nassauensis (strain DSM 44728 / CIP 108903 / NRRL B-16338 / NBRC 102104 / LLR-40K-21)</name>
    <dbReference type="NCBI Taxonomy" id="446470"/>
    <lineage>
        <taxon>Bacteria</taxon>
        <taxon>Bacillati</taxon>
        <taxon>Actinomycetota</taxon>
        <taxon>Actinomycetes</taxon>
        <taxon>Glycomycetales</taxon>
        <taxon>Glycomycetaceae</taxon>
        <taxon>Stackebrandtia</taxon>
    </lineage>
</organism>
<dbReference type="Proteomes" id="UP000000844">
    <property type="component" value="Chromosome"/>
</dbReference>
<gene>
    <name evidence="1" type="ordered locus">Snas_1492</name>
</gene>